<reference evidence="2 3" key="1">
    <citation type="submission" date="2024-09" db="EMBL/GenBank/DDBJ databases">
        <authorList>
            <person name="Sun Q."/>
            <person name="Mori K."/>
        </authorList>
    </citation>
    <scope>NUCLEOTIDE SEQUENCE [LARGE SCALE GENOMIC DNA]</scope>
    <source>
        <strain evidence="2 3">JCM 11411</strain>
    </source>
</reference>
<evidence type="ECO:0000313" key="2">
    <source>
        <dbReference type="EMBL" id="MFB9783633.1"/>
    </source>
</evidence>
<organism evidence="2 3">
    <name type="scientific">Rhodococcus baikonurensis</name>
    <dbReference type="NCBI Taxonomy" id="172041"/>
    <lineage>
        <taxon>Bacteria</taxon>
        <taxon>Bacillati</taxon>
        <taxon>Actinomycetota</taxon>
        <taxon>Actinomycetes</taxon>
        <taxon>Mycobacteriales</taxon>
        <taxon>Nocardiaceae</taxon>
        <taxon>Rhodococcus</taxon>
        <taxon>Rhodococcus erythropolis group</taxon>
    </lineage>
</organism>
<feature type="region of interest" description="Disordered" evidence="1">
    <location>
        <begin position="1"/>
        <end position="41"/>
    </location>
</feature>
<gene>
    <name evidence="2" type="ORF">ACFFQ6_28420</name>
</gene>
<evidence type="ECO:0000256" key="1">
    <source>
        <dbReference type="SAM" id="MobiDB-lite"/>
    </source>
</evidence>
<feature type="compositionally biased region" description="Basic and acidic residues" evidence="1">
    <location>
        <begin position="1"/>
        <end position="14"/>
    </location>
</feature>
<sequence length="41" mass="4377">MTTHSDEPTLRRGELATAELEVAAPMVISSGPNGAHDRRTT</sequence>
<comment type="caution">
    <text evidence="2">The sequence shown here is derived from an EMBL/GenBank/DDBJ whole genome shotgun (WGS) entry which is preliminary data.</text>
</comment>
<evidence type="ECO:0000313" key="3">
    <source>
        <dbReference type="Proteomes" id="UP001589587"/>
    </source>
</evidence>
<keyword evidence="3" id="KW-1185">Reference proteome</keyword>
<dbReference type="Proteomes" id="UP001589587">
    <property type="component" value="Unassembled WGS sequence"/>
</dbReference>
<dbReference type="RefSeq" id="WP_256083121.1">
    <property type="nucleotide sequence ID" value="NZ_JBHMAS010000071.1"/>
</dbReference>
<dbReference type="EMBL" id="JBHMAS010000071">
    <property type="protein sequence ID" value="MFB9783633.1"/>
    <property type="molecule type" value="Genomic_DNA"/>
</dbReference>
<name>A0ABV5XND9_9NOCA</name>
<proteinExistence type="predicted"/>
<accession>A0ABV5XND9</accession>
<protein>
    <submittedName>
        <fullName evidence="2">Uncharacterized protein</fullName>
    </submittedName>
</protein>